<evidence type="ECO:0000313" key="4">
    <source>
        <dbReference type="EMBL" id="PRW45657.1"/>
    </source>
</evidence>
<evidence type="ECO:0000259" key="3">
    <source>
        <dbReference type="PROSITE" id="PS50263"/>
    </source>
</evidence>
<dbReference type="OrthoDB" id="10250282at2759"/>
<dbReference type="PROSITE" id="PS50263">
    <property type="entry name" value="CN_HYDROLASE"/>
    <property type="match status" value="1"/>
</dbReference>
<dbReference type="PANTHER" id="PTHR23088:SF30">
    <property type="entry name" value="OMEGA-AMIDASE NIT2"/>
    <property type="match status" value="1"/>
</dbReference>
<dbReference type="STRING" id="3076.A0A2P6TMT6"/>
<gene>
    <name evidence="4" type="ORF">C2E21_5830</name>
</gene>
<dbReference type="GO" id="GO:0006541">
    <property type="term" value="P:glutamine metabolic process"/>
    <property type="evidence" value="ECO:0007669"/>
    <property type="project" value="TreeGrafter"/>
</dbReference>
<dbReference type="InterPro" id="IPR036526">
    <property type="entry name" value="C-N_Hydrolase_sf"/>
</dbReference>
<dbReference type="AlphaFoldDB" id="A0A2P6TMT6"/>
<dbReference type="PROSITE" id="PS01227">
    <property type="entry name" value="UPF0012"/>
    <property type="match status" value="1"/>
</dbReference>
<dbReference type="CDD" id="cd07572">
    <property type="entry name" value="nit"/>
    <property type="match status" value="1"/>
</dbReference>
<dbReference type="Proteomes" id="UP000239899">
    <property type="component" value="Unassembled WGS sequence"/>
</dbReference>
<feature type="domain" description="CN hydrolase" evidence="3">
    <location>
        <begin position="1"/>
        <end position="223"/>
    </location>
</feature>
<dbReference type="GO" id="GO:0005739">
    <property type="term" value="C:mitochondrion"/>
    <property type="evidence" value="ECO:0007669"/>
    <property type="project" value="TreeGrafter"/>
</dbReference>
<dbReference type="InterPro" id="IPR045254">
    <property type="entry name" value="Nit1/2_C-N_Hydrolase"/>
</dbReference>
<dbReference type="GO" id="GO:0016746">
    <property type="term" value="F:acyltransferase activity"/>
    <property type="evidence" value="ECO:0007669"/>
    <property type="project" value="UniProtKB-KW"/>
</dbReference>
<protein>
    <submittedName>
        <fullName evidence="4">Nitrilase cyanide hydratase and apolipo N-acyltransferase family</fullName>
    </submittedName>
</protein>
<feature type="compositionally biased region" description="Low complexity" evidence="2">
    <location>
        <begin position="20"/>
        <end position="31"/>
    </location>
</feature>
<dbReference type="GO" id="GO:0006107">
    <property type="term" value="P:oxaloacetate metabolic process"/>
    <property type="evidence" value="ECO:0007669"/>
    <property type="project" value="TreeGrafter"/>
</dbReference>
<dbReference type="Gene3D" id="3.60.110.10">
    <property type="entry name" value="Carbon-nitrogen hydrolase"/>
    <property type="match status" value="1"/>
</dbReference>
<keyword evidence="1" id="KW-0378">Hydrolase</keyword>
<dbReference type="GO" id="GO:0006528">
    <property type="term" value="P:asparagine metabolic process"/>
    <property type="evidence" value="ECO:0007669"/>
    <property type="project" value="TreeGrafter"/>
</dbReference>
<keyword evidence="5" id="KW-1185">Reference proteome</keyword>
<comment type="caution">
    <text evidence="4">The sequence shown here is derived from an EMBL/GenBank/DDBJ whole genome shotgun (WGS) entry which is preliminary data.</text>
</comment>
<sequence length="251" mass="27082">MWNCPYSNDSFPTYAEEVPTSSTSSSSSGSGSADGGGSPSTAMLSAAAAENRVVLVGGSIPERCDGRLYNTCFVYGRDGSLLGRHRKVHLFDIDIPGKITFKESLTLTPGEGLTVVDTEVGRLGIGICYDIRFPEMAQLYAARGVQLIVYPGAFNMTTGPAHWELLQKARAVDNQLFVATCSPARSEGPGYIAWGHSTAVGPFAEILGTTDEKPGIVYCEMDFGQLAERRANMPLRHQKRGDLYALMDLTR</sequence>
<proteinExistence type="predicted"/>
<evidence type="ECO:0000313" key="5">
    <source>
        <dbReference type="Proteomes" id="UP000239899"/>
    </source>
</evidence>
<organism evidence="4 5">
    <name type="scientific">Chlorella sorokiniana</name>
    <name type="common">Freshwater green alga</name>
    <dbReference type="NCBI Taxonomy" id="3076"/>
    <lineage>
        <taxon>Eukaryota</taxon>
        <taxon>Viridiplantae</taxon>
        <taxon>Chlorophyta</taxon>
        <taxon>core chlorophytes</taxon>
        <taxon>Trebouxiophyceae</taxon>
        <taxon>Chlorellales</taxon>
        <taxon>Chlorellaceae</taxon>
        <taxon>Chlorella clade</taxon>
        <taxon>Chlorella</taxon>
    </lineage>
</organism>
<dbReference type="InterPro" id="IPR001110">
    <property type="entry name" value="UPF0012_CS"/>
</dbReference>
<dbReference type="PANTHER" id="PTHR23088">
    <property type="entry name" value="NITRILASE-RELATED"/>
    <property type="match status" value="1"/>
</dbReference>
<evidence type="ECO:0000256" key="1">
    <source>
        <dbReference type="ARBA" id="ARBA00022801"/>
    </source>
</evidence>
<dbReference type="GO" id="GO:0050152">
    <property type="term" value="F:omega-amidase activity"/>
    <property type="evidence" value="ECO:0007669"/>
    <property type="project" value="TreeGrafter"/>
</dbReference>
<dbReference type="Pfam" id="PF00795">
    <property type="entry name" value="CN_hydrolase"/>
    <property type="match status" value="1"/>
</dbReference>
<accession>A0A2P6TMT6</accession>
<dbReference type="SUPFAM" id="SSF56317">
    <property type="entry name" value="Carbon-nitrogen hydrolase"/>
    <property type="match status" value="1"/>
</dbReference>
<dbReference type="EMBL" id="LHPG02000011">
    <property type="protein sequence ID" value="PRW45657.1"/>
    <property type="molecule type" value="Genomic_DNA"/>
</dbReference>
<feature type="region of interest" description="Disordered" evidence="2">
    <location>
        <begin position="15"/>
        <end position="42"/>
    </location>
</feature>
<name>A0A2P6TMT6_CHLSO</name>
<dbReference type="InterPro" id="IPR003010">
    <property type="entry name" value="C-N_Hydrolase"/>
</dbReference>
<reference evidence="4 5" key="1">
    <citation type="journal article" date="2018" name="Plant J.">
        <title>Genome sequences of Chlorella sorokiniana UTEX 1602 and Micractinium conductrix SAG 241.80: implications to maltose excretion by a green alga.</title>
        <authorList>
            <person name="Arriola M.B."/>
            <person name="Velmurugan N."/>
            <person name="Zhang Y."/>
            <person name="Plunkett M.H."/>
            <person name="Hondzo H."/>
            <person name="Barney B.M."/>
        </authorList>
    </citation>
    <scope>NUCLEOTIDE SEQUENCE [LARGE SCALE GENOMIC DNA]</scope>
    <source>
        <strain evidence="5">UTEX 1602</strain>
    </source>
</reference>
<evidence type="ECO:0000256" key="2">
    <source>
        <dbReference type="SAM" id="MobiDB-lite"/>
    </source>
</evidence>